<organism evidence="2 3">
    <name type="scientific">Operophtera brumata</name>
    <name type="common">Winter moth</name>
    <name type="synonym">Phalaena brumata</name>
    <dbReference type="NCBI Taxonomy" id="104452"/>
    <lineage>
        <taxon>Eukaryota</taxon>
        <taxon>Metazoa</taxon>
        <taxon>Ecdysozoa</taxon>
        <taxon>Arthropoda</taxon>
        <taxon>Hexapoda</taxon>
        <taxon>Insecta</taxon>
        <taxon>Pterygota</taxon>
        <taxon>Neoptera</taxon>
        <taxon>Endopterygota</taxon>
        <taxon>Lepidoptera</taxon>
        <taxon>Glossata</taxon>
        <taxon>Ditrysia</taxon>
        <taxon>Geometroidea</taxon>
        <taxon>Geometridae</taxon>
        <taxon>Larentiinae</taxon>
        <taxon>Operophtera</taxon>
    </lineage>
</organism>
<protein>
    <submittedName>
        <fullName evidence="2">Phosphoribosylformylglycinamidine synthase</fullName>
    </submittedName>
</protein>
<proteinExistence type="predicted"/>
<name>A0A0L7LML3_OPEBR</name>
<dbReference type="Proteomes" id="UP000037510">
    <property type="component" value="Unassembled WGS sequence"/>
</dbReference>
<dbReference type="AlphaFoldDB" id="A0A0L7LML3"/>
<dbReference type="PANTHER" id="PTHR10099:SF1">
    <property type="entry name" value="PHOSPHORIBOSYLFORMYLGLYCINAMIDINE SYNTHASE"/>
    <property type="match status" value="1"/>
</dbReference>
<dbReference type="Gene3D" id="3.90.650.10">
    <property type="entry name" value="PurM-like C-terminal domain"/>
    <property type="match status" value="1"/>
</dbReference>
<comment type="caution">
    <text evidence="2">The sequence shown here is derived from an EMBL/GenBank/DDBJ whole genome shotgun (WGS) entry which is preliminary data.</text>
</comment>
<keyword evidence="3" id="KW-1185">Reference proteome</keyword>
<dbReference type="GO" id="GO:0005737">
    <property type="term" value="C:cytoplasm"/>
    <property type="evidence" value="ECO:0007669"/>
    <property type="project" value="TreeGrafter"/>
</dbReference>
<sequence length="118" mass="12722">MLNQLILCSEIPRHAGNIDLRSVPRHHGQDRPCAQGREVRSGLPAQKKLLAGHDISEGGFITTLLEMGIAGVRGLNLNIELPGATPIEALFNEELGIVLEVATGNLDYVLAEYKTNGL</sequence>
<dbReference type="GO" id="GO:0004642">
    <property type="term" value="F:phosphoribosylformylglycinamidine synthase activity"/>
    <property type="evidence" value="ECO:0007669"/>
    <property type="project" value="TreeGrafter"/>
</dbReference>
<dbReference type="EMBL" id="JTDY01000562">
    <property type="protein sequence ID" value="KOB76667.1"/>
    <property type="molecule type" value="Genomic_DNA"/>
</dbReference>
<gene>
    <name evidence="2" type="ORF">OBRU01_04138</name>
</gene>
<feature type="domain" description="PurM-like C-terminal" evidence="1">
    <location>
        <begin position="44"/>
        <end position="104"/>
    </location>
</feature>
<dbReference type="STRING" id="104452.A0A0L7LML3"/>
<accession>A0A0L7LML3</accession>
<dbReference type="Pfam" id="PF02769">
    <property type="entry name" value="AIRS_C"/>
    <property type="match status" value="1"/>
</dbReference>
<evidence type="ECO:0000313" key="3">
    <source>
        <dbReference type="Proteomes" id="UP000037510"/>
    </source>
</evidence>
<reference evidence="2 3" key="1">
    <citation type="journal article" date="2015" name="Genome Biol. Evol.">
        <title>The genome of winter moth (Operophtera brumata) provides a genomic perspective on sexual dimorphism and phenology.</title>
        <authorList>
            <person name="Derks M.F."/>
            <person name="Smit S."/>
            <person name="Salis L."/>
            <person name="Schijlen E."/>
            <person name="Bossers A."/>
            <person name="Mateman C."/>
            <person name="Pijl A.S."/>
            <person name="de Ridder D."/>
            <person name="Groenen M.A."/>
            <person name="Visser M.E."/>
            <person name="Megens H.J."/>
        </authorList>
    </citation>
    <scope>NUCLEOTIDE SEQUENCE [LARGE SCALE GENOMIC DNA]</scope>
    <source>
        <strain evidence="2">WM2013NL</strain>
        <tissue evidence="2">Head and thorax</tissue>
    </source>
</reference>
<dbReference type="InterPro" id="IPR010918">
    <property type="entry name" value="PurM-like_C_dom"/>
</dbReference>
<dbReference type="GO" id="GO:0006164">
    <property type="term" value="P:purine nucleotide biosynthetic process"/>
    <property type="evidence" value="ECO:0007669"/>
    <property type="project" value="TreeGrafter"/>
</dbReference>
<dbReference type="InterPro" id="IPR036676">
    <property type="entry name" value="PurM-like_C_sf"/>
</dbReference>
<dbReference type="PANTHER" id="PTHR10099">
    <property type="entry name" value="PHOSPHORIBOSYLFORMYLGLYCINAMIDINE SYNTHASE"/>
    <property type="match status" value="1"/>
</dbReference>
<evidence type="ECO:0000313" key="2">
    <source>
        <dbReference type="EMBL" id="KOB76667.1"/>
    </source>
</evidence>
<evidence type="ECO:0000259" key="1">
    <source>
        <dbReference type="Pfam" id="PF02769"/>
    </source>
</evidence>
<dbReference type="SUPFAM" id="SSF56042">
    <property type="entry name" value="PurM C-terminal domain-like"/>
    <property type="match status" value="1"/>
</dbReference>